<dbReference type="InterPro" id="IPR043129">
    <property type="entry name" value="ATPase_NBD"/>
</dbReference>
<name>A0A6J7ZVF9_MYTCO</name>
<keyword evidence="2" id="KW-1185">Reference proteome</keyword>
<dbReference type="Gene3D" id="3.30.420.40">
    <property type="match status" value="2"/>
</dbReference>
<accession>A0A6J7ZVF9</accession>
<evidence type="ECO:0000313" key="2">
    <source>
        <dbReference type="Proteomes" id="UP000507470"/>
    </source>
</evidence>
<organism evidence="1 2">
    <name type="scientific">Mytilus coruscus</name>
    <name type="common">Sea mussel</name>
    <dbReference type="NCBI Taxonomy" id="42192"/>
    <lineage>
        <taxon>Eukaryota</taxon>
        <taxon>Metazoa</taxon>
        <taxon>Spiralia</taxon>
        <taxon>Lophotrochozoa</taxon>
        <taxon>Mollusca</taxon>
        <taxon>Bivalvia</taxon>
        <taxon>Autobranchia</taxon>
        <taxon>Pteriomorphia</taxon>
        <taxon>Mytilida</taxon>
        <taxon>Mytiloidea</taxon>
        <taxon>Mytilidae</taxon>
        <taxon>Mytilinae</taxon>
        <taxon>Mytilus</taxon>
    </lineage>
</organism>
<dbReference type="AlphaFoldDB" id="A0A6J7ZVF9"/>
<dbReference type="EMBL" id="CACVKT020000057">
    <property type="protein sequence ID" value="CAC5355537.1"/>
    <property type="molecule type" value="Genomic_DNA"/>
</dbReference>
<dbReference type="SUPFAM" id="SSF53067">
    <property type="entry name" value="Actin-like ATPase domain"/>
    <property type="match status" value="1"/>
</dbReference>
<gene>
    <name evidence="1" type="ORF">MCOR_210</name>
</gene>
<dbReference type="PANTHER" id="PTHR14187:SF5">
    <property type="entry name" value="HEAT SHOCK 70 KDA PROTEIN 12A"/>
    <property type="match status" value="1"/>
</dbReference>
<protein>
    <submittedName>
        <fullName evidence="1">Uncharacterized protein</fullName>
    </submittedName>
</protein>
<evidence type="ECO:0000313" key="1">
    <source>
        <dbReference type="EMBL" id="CAC5355537.1"/>
    </source>
</evidence>
<dbReference type="OrthoDB" id="2963168at2759"/>
<sequence>MKVKSKDSFDYMLLIHEFEVKKKVDQTEMTSDIVITLPFSLVESRKHYGGINAAIKRSSYGDSVSFIGTQKLSMNPQTFRELFKTTIDQIFQHQKISDVQYIIMVGGFSECELVQKAMKDKFPKKEIHIPEEAGLAVLRGAMVYGHQQYKTRRKTEKLCKSVQSAIMQSSYKDSVYYTAPQKLYVKPEVFRKLFKPTIDALISHLGKLLKNLNLSDLHHIIMVGGFSEYHLKDKDNFTNTVETNWNFFKDTIVNSVNKHVPQKTISGKQDVPFMNQTIKRLIRKRQRRYNTAKRYDTPENWKKYITARDIVKQTMTEAYDRYIKGMLTDGSGDEEQKKPTTRKKFW</sequence>
<dbReference type="PANTHER" id="PTHR14187">
    <property type="entry name" value="ALPHA KINASE/ELONGATION FACTOR 2 KINASE"/>
    <property type="match status" value="1"/>
</dbReference>
<dbReference type="Proteomes" id="UP000507470">
    <property type="component" value="Unassembled WGS sequence"/>
</dbReference>
<proteinExistence type="predicted"/>
<reference evidence="1 2" key="1">
    <citation type="submission" date="2020-06" db="EMBL/GenBank/DDBJ databases">
        <authorList>
            <person name="Li R."/>
            <person name="Bekaert M."/>
        </authorList>
    </citation>
    <scope>NUCLEOTIDE SEQUENCE [LARGE SCALE GENOMIC DNA]</scope>
    <source>
        <strain evidence="2">wild</strain>
    </source>
</reference>